<dbReference type="UniPathway" id="UPA00060">
    <property type="reaction ID" value="UER00141"/>
</dbReference>
<comment type="function">
    <text evidence="9">Condenses 4-methyl-5-(beta-hydroxyethyl)thiazole monophosphate (THZ-P) and 2-methyl-4-amino-5-hydroxymethyl pyrimidine pyrophosphate (HMP-PP) to form thiamine monophosphate (TMP).</text>
</comment>
<evidence type="ECO:0000313" key="13">
    <source>
        <dbReference type="EMBL" id="EON75134.1"/>
    </source>
</evidence>
<evidence type="ECO:0000256" key="8">
    <source>
        <dbReference type="ARBA" id="ARBA00047883"/>
    </source>
</evidence>
<dbReference type="PATRIC" id="fig|1288963.3.peg.4290"/>
<dbReference type="GO" id="GO:0009228">
    <property type="term" value="P:thiamine biosynthetic process"/>
    <property type="evidence" value="ECO:0007669"/>
    <property type="project" value="UniProtKB-KW"/>
</dbReference>
<dbReference type="HAMAP" id="MF_00097">
    <property type="entry name" value="TMP_synthase"/>
    <property type="match status" value="1"/>
</dbReference>
<dbReference type="Pfam" id="PF02581">
    <property type="entry name" value="TMP-TENI"/>
    <property type="match status" value="1"/>
</dbReference>
<feature type="binding site" evidence="9">
    <location>
        <position position="121"/>
    </location>
    <ligand>
        <name>4-amino-2-methyl-5-(diphosphooxymethyl)pyrimidine</name>
        <dbReference type="ChEBI" id="CHEBI:57841"/>
    </ligand>
</feature>
<dbReference type="STRING" id="1232681.ADIS_4305"/>
<keyword evidence="3 9" id="KW-0479">Metal-binding</keyword>
<feature type="binding site" evidence="9">
    <location>
        <position position="73"/>
    </location>
    <ligand>
        <name>Mg(2+)</name>
        <dbReference type="ChEBI" id="CHEBI:18420"/>
    </ligand>
</feature>
<evidence type="ECO:0000256" key="5">
    <source>
        <dbReference type="ARBA" id="ARBA00022977"/>
    </source>
</evidence>
<comment type="pathway">
    <text evidence="1 9 11">Cofactor biosynthesis; thiamine diphosphate biosynthesis; thiamine phosphate from 4-amino-2-methyl-5-diphosphomethylpyrimidine and 4-methyl-5-(2-phosphoethyl)-thiazole: step 1/1.</text>
</comment>
<evidence type="ECO:0000256" key="1">
    <source>
        <dbReference type="ARBA" id="ARBA00005165"/>
    </source>
</evidence>
<feature type="binding site" evidence="9">
    <location>
        <position position="54"/>
    </location>
    <ligand>
        <name>Mg(2+)</name>
        <dbReference type="ChEBI" id="CHEBI:18420"/>
    </ligand>
</feature>
<comment type="caution">
    <text evidence="9">Lacks conserved residue(s) required for the propagation of feature annotation.</text>
</comment>
<dbReference type="GO" id="GO:0004789">
    <property type="term" value="F:thiamine-phosphate diphosphorylase activity"/>
    <property type="evidence" value="ECO:0007669"/>
    <property type="project" value="UniProtKB-UniRule"/>
</dbReference>
<dbReference type="InterPro" id="IPR034291">
    <property type="entry name" value="TMP_synthase"/>
</dbReference>
<comment type="caution">
    <text evidence="13">The sequence shown here is derived from an EMBL/GenBank/DDBJ whole genome shotgun (WGS) entry which is preliminary data.</text>
</comment>
<evidence type="ECO:0000256" key="2">
    <source>
        <dbReference type="ARBA" id="ARBA00022679"/>
    </source>
</evidence>
<keyword evidence="14" id="KW-1185">Reference proteome</keyword>
<feature type="binding site" evidence="9">
    <location>
        <position position="53"/>
    </location>
    <ligand>
        <name>4-amino-2-methyl-5-(diphosphooxymethyl)pyrimidine</name>
        <dbReference type="ChEBI" id="CHEBI:57841"/>
    </ligand>
</feature>
<dbReference type="GO" id="GO:0000287">
    <property type="term" value="F:magnesium ion binding"/>
    <property type="evidence" value="ECO:0007669"/>
    <property type="project" value="UniProtKB-UniRule"/>
</dbReference>
<dbReference type="EMBL" id="AQHR01000110">
    <property type="protein sequence ID" value="EON75134.1"/>
    <property type="molecule type" value="Genomic_DNA"/>
</dbReference>
<dbReference type="AlphaFoldDB" id="R7ZMA1"/>
<evidence type="ECO:0000256" key="6">
    <source>
        <dbReference type="ARBA" id="ARBA00047334"/>
    </source>
</evidence>
<keyword evidence="5 9" id="KW-0784">Thiamine biosynthesis</keyword>
<dbReference type="NCBIfam" id="TIGR00693">
    <property type="entry name" value="thiE"/>
    <property type="match status" value="1"/>
</dbReference>
<evidence type="ECO:0000256" key="3">
    <source>
        <dbReference type="ARBA" id="ARBA00022723"/>
    </source>
</evidence>
<feature type="binding site" evidence="9">
    <location>
        <begin position="118"/>
        <end position="120"/>
    </location>
    <ligand>
        <name>2-[(2R,5Z)-2-carboxy-4-methylthiazol-5(2H)-ylidene]ethyl phosphate</name>
        <dbReference type="ChEBI" id="CHEBI:62899"/>
    </ligand>
</feature>
<sequence>MGRDFFWVLEEALKGGVQLVQLREKYLSKDLFVEKALRAKELCETYGVPLIINDAVDVAHAVGAFGLHVGQQDLPLLLAKEQLGRSTPIGLSLDHRGNLSDPSAAEAWYFGVSPIFPTPTKPDTYGSWGLDGLRWLREKTDKPLVAIGNINTGNASDVIAQGADCLAIVSAICGAANPGITAERFLREIENGLTCR</sequence>
<dbReference type="GO" id="GO:0005737">
    <property type="term" value="C:cytoplasm"/>
    <property type="evidence" value="ECO:0007669"/>
    <property type="project" value="TreeGrafter"/>
</dbReference>
<evidence type="ECO:0000256" key="7">
    <source>
        <dbReference type="ARBA" id="ARBA00047851"/>
    </source>
</evidence>
<keyword evidence="2 9" id="KW-0808">Transferase</keyword>
<dbReference type="Proteomes" id="UP000013909">
    <property type="component" value="Unassembled WGS sequence"/>
</dbReference>
<evidence type="ECO:0000313" key="14">
    <source>
        <dbReference type="Proteomes" id="UP000013909"/>
    </source>
</evidence>
<dbReference type="InterPro" id="IPR013785">
    <property type="entry name" value="Aldolase_TIM"/>
</dbReference>
<protein>
    <recommendedName>
        <fullName evidence="9">Thiamine-phosphate synthase</fullName>
        <shortName evidence="9">TP synthase</shortName>
        <shortName evidence="9">TPS</shortName>
        <ecNumber evidence="9">2.5.1.3</ecNumber>
    </recommendedName>
    <alternativeName>
        <fullName evidence="9">Thiamine-phosphate pyrophosphorylase</fullName>
        <shortName evidence="9">TMP pyrophosphorylase</shortName>
        <shortName evidence="9">TMP-PPase</shortName>
    </alternativeName>
</protein>
<gene>
    <name evidence="9" type="primary">thiE</name>
    <name evidence="13" type="ORF">ADIS_4305</name>
</gene>
<reference evidence="13 14" key="1">
    <citation type="submission" date="2013-02" db="EMBL/GenBank/DDBJ databases">
        <title>A novel strain isolated from Lonar lake, Maharashtra, India.</title>
        <authorList>
            <person name="Singh A."/>
        </authorList>
    </citation>
    <scope>NUCLEOTIDE SEQUENCE [LARGE SCALE GENOMIC DNA]</scope>
    <source>
        <strain evidence="13 14">AK24</strain>
    </source>
</reference>
<evidence type="ECO:0000256" key="4">
    <source>
        <dbReference type="ARBA" id="ARBA00022842"/>
    </source>
</evidence>
<feature type="binding site" evidence="9">
    <location>
        <position position="92"/>
    </location>
    <ligand>
        <name>4-amino-2-methyl-5-(diphosphooxymethyl)pyrimidine</name>
        <dbReference type="ChEBI" id="CHEBI:57841"/>
    </ligand>
</feature>
<evidence type="ECO:0000256" key="11">
    <source>
        <dbReference type="RuleBase" id="RU004253"/>
    </source>
</evidence>
<dbReference type="PANTHER" id="PTHR20857">
    <property type="entry name" value="THIAMINE-PHOSPHATE PYROPHOSPHORYLASE"/>
    <property type="match status" value="1"/>
</dbReference>
<evidence type="ECO:0000259" key="12">
    <source>
        <dbReference type="Pfam" id="PF02581"/>
    </source>
</evidence>
<dbReference type="CDD" id="cd00564">
    <property type="entry name" value="TMP_TenI"/>
    <property type="match status" value="1"/>
</dbReference>
<proteinExistence type="inferred from homology"/>
<comment type="similarity">
    <text evidence="9 10">Belongs to the thiamine-phosphate synthase family.</text>
</comment>
<feature type="binding site" evidence="9">
    <location>
        <begin position="169"/>
        <end position="170"/>
    </location>
    <ligand>
        <name>2-[(2R,5Z)-2-carboxy-4-methylthiazol-5(2H)-ylidene]ethyl phosphate</name>
        <dbReference type="ChEBI" id="CHEBI:62899"/>
    </ligand>
</feature>
<dbReference type="InterPro" id="IPR036206">
    <property type="entry name" value="ThiamineP_synth_sf"/>
</dbReference>
<dbReference type="EC" id="2.5.1.3" evidence="9"/>
<feature type="binding site" evidence="9">
    <location>
        <begin position="21"/>
        <end position="25"/>
    </location>
    <ligand>
        <name>4-amino-2-methyl-5-(diphosphooxymethyl)pyrimidine</name>
        <dbReference type="ChEBI" id="CHEBI:57841"/>
    </ligand>
</feature>
<dbReference type="PANTHER" id="PTHR20857:SF15">
    <property type="entry name" value="THIAMINE-PHOSPHATE SYNTHASE"/>
    <property type="match status" value="1"/>
</dbReference>
<comment type="catalytic activity">
    <reaction evidence="8 9 10">
        <text>2-[(2R,5Z)-2-carboxy-4-methylthiazol-5(2H)-ylidene]ethyl phosphate + 4-amino-2-methyl-5-(diphosphooxymethyl)pyrimidine + 2 H(+) = thiamine phosphate + CO2 + diphosphate</text>
        <dbReference type="Rhea" id="RHEA:47844"/>
        <dbReference type="ChEBI" id="CHEBI:15378"/>
        <dbReference type="ChEBI" id="CHEBI:16526"/>
        <dbReference type="ChEBI" id="CHEBI:33019"/>
        <dbReference type="ChEBI" id="CHEBI:37575"/>
        <dbReference type="ChEBI" id="CHEBI:57841"/>
        <dbReference type="ChEBI" id="CHEBI:62899"/>
        <dbReference type="EC" id="2.5.1.3"/>
    </reaction>
</comment>
<dbReference type="GO" id="GO:0009229">
    <property type="term" value="P:thiamine diphosphate biosynthetic process"/>
    <property type="evidence" value="ECO:0007669"/>
    <property type="project" value="UniProtKB-UniRule"/>
</dbReference>
<dbReference type="Gene3D" id="3.20.20.70">
    <property type="entry name" value="Aldolase class I"/>
    <property type="match status" value="1"/>
</dbReference>
<evidence type="ECO:0000256" key="10">
    <source>
        <dbReference type="RuleBase" id="RU003826"/>
    </source>
</evidence>
<accession>R7ZMA1</accession>
<evidence type="ECO:0000256" key="9">
    <source>
        <dbReference type="HAMAP-Rule" id="MF_00097"/>
    </source>
</evidence>
<comment type="catalytic activity">
    <reaction evidence="6 9 10">
        <text>4-methyl-5-(2-phosphooxyethyl)-thiazole + 4-amino-2-methyl-5-(diphosphooxymethyl)pyrimidine + H(+) = thiamine phosphate + diphosphate</text>
        <dbReference type="Rhea" id="RHEA:22328"/>
        <dbReference type="ChEBI" id="CHEBI:15378"/>
        <dbReference type="ChEBI" id="CHEBI:33019"/>
        <dbReference type="ChEBI" id="CHEBI:37575"/>
        <dbReference type="ChEBI" id="CHEBI:57841"/>
        <dbReference type="ChEBI" id="CHEBI:58296"/>
        <dbReference type="EC" id="2.5.1.3"/>
    </reaction>
</comment>
<dbReference type="InterPro" id="IPR022998">
    <property type="entry name" value="ThiamineP_synth_TenI"/>
</dbReference>
<keyword evidence="4 9" id="KW-0460">Magnesium</keyword>
<dbReference type="SUPFAM" id="SSF51391">
    <property type="entry name" value="Thiamin phosphate synthase"/>
    <property type="match status" value="1"/>
</dbReference>
<organism evidence="13 14">
    <name type="scientific">Lunatimonas lonarensis</name>
    <dbReference type="NCBI Taxonomy" id="1232681"/>
    <lineage>
        <taxon>Bacteria</taxon>
        <taxon>Pseudomonadati</taxon>
        <taxon>Bacteroidota</taxon>
        <taxon>Cytophagia</taxon>
        <taxon>Cytophagales</taxon>
        <taxon>Cyclobacteriaceae</taxon>
    </lineage>
</organism>
<name>R7ZMA1_9BACT</name>
<comment type="catalytic activity">
    <reaction evidence="7 9 10">
        <text>2-(2-carboxy-4-methylthiazol-5-yl)ethyl phosphate + 4-amino-2-methyl-5-(diphosphooxymethyl)pyrimidine + 2 H(+) = thiamine phosphate + CO2 + diphosphate</text>
        <dbReference type="Rhea" id="RHEA:47848"/>
        <dbReference type="ChEBI" id="CHEBI:15378"/>
        <dbReference type="ChEBI" id="CHEBI:16526"/>
        <dbReference type="ChEBI" id="CHEBI:33019"/>
        <dbReference type="ChEBI" id="CHEBI:37575"/>
        <dbReference type="ChEBI" id="CHEBI:57841"/>
        <dbReference type="ChEBI" id="CHEBI:62890"/>
        <dbReference type="EC" id="2.5.1.3"/>
    </reaction>
</comment>
<feature type="domain" description="Thiamine phosphate synthase/TenI" evidence="12">
    <location>
        <begin position="3"/>
        <end position="172"/>
    </location>
</feature>
<comment type="cofactor">
    <cofactor evidence="9">
        <name>Mg(2+)</name>
        <dbReference type="ChEBI" id="CHEBI:18420"/>
    </cofactor>
    <text evidence="9">Binds 1 Mg(2+) ion per subunit.</text>
</comment>